<keyword evidence="2" id="KW-1185">Reference proteome</keyword>
<evidence type="ECO:0000313" key="2">
    <source>
        <dbReference type="Proteomes" id="UP000026961"/>
    </source>
</evidence>
<accession>A0A0D9ZUC9</accession>
<sequence>MISQLFFPHRFLRSRHVSFLDSNSLCLCVAAASSQSNLVNCIFIDIQEGICWTCGSNDSQGPMNGLRSTPTRSGASVVTQTSPITGSRDRALNLDVAAPASNQEKNTRKARCSLQMNSILAFVYVGKKAAAGCKHAPLT</sequence>
<organism evidence="1">
    <name type="scientific">Oryza glumipatula</name>
    <dbReference type="NCBI Taxonomy" id="40148"/>
    <lineage>
        <taxon>Eukaryota</taxon>
        <taxon>Viridiplantae</taxon>
        <taxon>Streptophyta</taxon>
        <taxon>Embryophyta</taxon>
        <taxon>Tracheophyta</taxon>
        <taxon>Spermatophyta</taxon>
        <taxon>Magnoliopsida</taxon>
        <taxon>Liliopsida</taxon>
        <taxon>Poales</taxon>
        <taxon>Poaceae</taxon>
        <taxon>BOP clade</taxon>
        <taxon>Oryzoideae</taxon>
        <taxon>Oryzeae</taxon>
        <taxon>Oryzinae</taxon>
        <taxon>Oryza</taxon>
    </lineage>
</organism>
<dbReference type="EnsemblPlants" id="OGLUM05G03630.2">
    <property type="protein sequence ID" value="OGLUM05G03630.2"/>
    <property type="gene ID" value="OGLUM05G03630"/>
</dbReference>
<reference evidence="1" key="2">
    <citation type="submission" date="2018-05" db="EMBL/GenBank/DDBJ databases">
        <title>OgluRS3 (Oryza glumaepatula Reference Sequence Version 3).</title>
        <authorList>
            <person name="Zhang J."/>
            <person name="Kudrna D."/>
            <person name="Lee S."/>
            <person name="Talag J."/>
            <person name="Welchert J."/>
            <person name="Wing R.A."/>
        </authorList>
    </citation>
    <scope>NUCLEOTIDE SEQUENCE [LARGE SCALE GENOMIC DNA]</scope>
</reference>
<reference evidence="1" key="1">
    <citation type="submission" date="2015-04" db="UniProtKB">
        <authorList>
            <consortium name="EnsemblPlants"/>
        </authorList>
    </citation>
    <scope>IDENTIFICATION</scope>
</reference>
<proteinExistence type="predicted"/>
<name>A0A0D9ZUC9_9ORYZ</name>
<dbReference type="AlphaFoldDB" id="A0A0D9ZUC9"/>
<protein>
    <submittedName>
        <fullName evidence="1">Uncharacterized protein</fullName>
    </submittedName>
</protein>
<evidence type="ECO:0000313" key="1">
    <source>
        <dbReference type="EnsemblPlants" id="OGLUM05G03630.2"/>
    </source>
</evidence>
<dbReference type="Proteomes" id="UP000026961">
    <property type="component" value="Chromosome 5"/>
</dbReference>
<dbReference type="Gramene" id="OGLUM05G03630.2">
    <property type="protein sequence ID" value="OGLUM05G03630.2"/>
    <property type="gene ID" value="OGLUM05G03630"/>
</dbReference>